<dbReference type="CDD" id="cd06445">
    <property type="entry name" value="ATase"/>
    <property type="match status" value="1"/>
</dbReference>
<evidence type="ECO:0000256" key="6">
    <source>
        <dbReference type="ARBA" id="ARBA00049348"/>
    </source>
</evidence>
<comment type="catalytic activity">
    <reaction evidence="6">
        <text>a 6-O-methyl-2'-deoxyguanosine in DNA + L-cysteinyl-[protein] = S-methyl-L-cysteinyl-[protein] + a 2'-deoxyguanosine in DNA</text>
        <dbReference type="Rhea" id="RHEA:24000"/>
        <dbReference type="Rhea" id="RHEA-COMP:10131"/>
        <dbReference type="Rhea" id="RHEA-COMP:10132"/>
        <dbReference type="Rhea" id="RHEA-COMP:11367"/>
        <dbReference type="Rhea" id="RHEA-COMP:11368"/>
        <dbReference type="ChEBI" id="CHEBI:29950"/>
        <dbReference type="ChEBI" id="CHEBI:82612"/>
        <dbReference type="ChEBI" id="CHEBI:85445"/>
        <dbReference type="ChEBI" id="CHEBI:85448"/>
        <dbReference type="EC" id="2.1.1.63"/>
    </reaction>
</comment>
<dbReference type="EMBL" id="CP022129">
    <property type="protein sequence ID" value="ASF45150.1"/>
    <property type="molecule type" value="Genomic_DNA"/>
</dbReference>
<dbReference type="InterPro" id="IPR001497">
    <property type="entry name" value="MethylDNA_cys_MeTrfase_AS"/>
</dbReference>
<dbReference type="NCBIfam" id="TIGR00589">
    <property type="entry name" value="ogt"/>
    <property type="match status" value="1"/>
</dbReference>
<dbReference type="SUPFAM" id="SSF46767">
    <property type="entry name" value="Methylated DNA-protein cysteine methyltransferase, C-terminal domain"/>
    <property type="match status" value="1"/>
</dbReference>
<feature type="domain" description="Methylated-DNA-[protein]-cysteine S-methyltransferase DNA binding" evidence="7">
    <location>
        <begin position="85"/>
        <end position="164"/>
    </location>
</feature>
<dbReference type="Pfam" id="PF01035">
    <property type="entry name" value="DNA_binding_1"/>
    <property type="match status" value="1"/>
</dbReference>
<gene>
    <name evidence="9" type="primary">ada</name>
    <name evidence="9" type="ORF">AADEFJLK_03721</name>
    <name evidence="8" type="ORF">CEK71_03205</name>
</gene>
<dbReference type="Gene3D" id="3.30.160.70">
    <property type="entry name" value="Methylated DNA-protein cysteine methyltransferase domain"/>
    <property type="match status" value="1"/>
</dbReference>
<dbReference type="FunFam" id="1.10.10.10:FF:000410">
    <property type="entry name" value="ADA regulatory protein, putative"/>
    <property type="match status" value="1"/>
</dbReference>
<reference evidence="8 10" key="1">
    <citation type="submission" date="2017-06" db="EMBL/GenBank/DDBJ databases">
        <title>Genome Sequencing of the methanotroph Methylovulum psychrotolerants str. HV10-M2 isolated from a high-altitude environment.</title>
        <authorList>
            <person name="Mateos-Rivera A."/>
        </authorList>
    </citation>
    <scope>NUCLEOTIDE SEQUENCE [LARGE SCALE GENOMIC DNA]</scope>
    <source>
        <strain evidence="8 10">HV10_M2</strain>
    </source>
</reference>
<accession>A0A1Z4BV76</accession>
<dbReference type="Proteomes" id="UP000197019">
    <property type="component" value="Chromosome"/>
</dbReference>
<dbReference type="OrthoDB" id="9802228at2"/>
<name>A0A1Z4BV76_9GAMM</name>
<dbReference type="AlphaFoldDB" id="A0A1Z4BV76"/>
<dbReference type="GO" id="GO:0006281">
    <property type="term" value="P:DNA repair"/>
    <property type="evidence" value="ECO:0007669"/>
    <property type="project" value="UniProtKB-KW"/>
</dbReference>
<keyword evidence="10" id="KW-1185">Reference proteome</keyword>
<dbReference type="RefSeq" id="WP_088618033.1">
    <property type="nucleotide sequence ID" value="NZ_CP022129.1"/>
</dbReference>
<reference evidence="9 11" key="2">
    <citation type="submission" date="2017-11" db="EMBL/GenBank/DDBJ databases">
        <title>Draft Genome Sequence of Methylobacter psychrotolerans Sph1T, an Obligate Methanotroph from Low-Temperature Environments.</title>
        <authorList>
            <person name="Oshkin I.Y."/>
            <person name="Miroshnikov K."/>
            <person name="Belova S.E."/>
            <person name="Korzhenkov A."/>
            <person name="Toshchakov S.V."/>
            <person name="Dedysh S.N."/>
        </authorList>
    </citation>
    <scope>NUCLEOTIDE SEQUENCE [LARGE SCALE GENOMIC DNA]</scope>
    <source>
        <strain evidence="9 11">Sph1</strain>
    </source>
</reference>
<evidence type="ECO:0000313" key="11">
    <source>
        <dbReference type="Proteomes" id="UP000237423"/>
    </source>
</evidence>
<organism evidence="8 10">
    <name type="scientific">Methylovulum psychrotolerans</name>
    <dbReference type="NCBI Taxonomy" id="1704499"/>
    <lineage>
        <taxon>Bacteria</taxon>
        <taxon>Pseudomonadati</taxon>
        <taxon>Pseudomonadota</taxon>
        <taxon>Gammaproteobacteria</taxon>
        <taxon>Methylococcales</taxon>
        <taxon>Methylococcaceae</taxon>
        <taxon>Methylovulum</taxon>
    </lineage>
</organism>
<keyword evidence="2" id="KW-0489">Methyltransferase</keyword>
<dbReference type="InterPro" id="IPR036631">
    <property type="entry name" value="MGMT_N_sf"/>
</dbReference>
<keyword evidence="5" id="KW-0234">DNA repair</keyword>
<evidence type="ECO:0000313" key="9">
    <source>
        <dbReference type="EMBL" id="POZ50525.1"/>
    </source>
</evidence>
<dbReference type="PROSITE" id="PS00374">
    <property type="entry name" value="MGMT"/>
    <property type="match status" value="1"/>
</dbReference>
<sequence length="167" mass="17959">MKNSIRFVISPCSLGYVLVAETANGICAIALDDDEQALSAYLQNLFPKALLIPNHHSIERAAQVLALIEAPQLPCSLPLDIQGTAFQQQVWQALRAIAPGTTLSYSQLAEAIGAPKAVRAVAGACAANKLAVAIPCHRIIHKNGNNSGYRWGVARKAELLRREQLKP</sequence>
<dbReference type="KEGG" id="mpsy:CEK71_03205"/>
<evidence type="ECO:0000256" key="2">
    <source>
        <dbReference type="ARBA" id="ARBA00022603"/>
    </source>
</evidence>
<comment type="catalytic activity">
    <reaction evidence="1">
        <text>a 4-O-methyl-thymidine in DNA + L-cysteinyl-[protein] = a thymidine in DNA + S-methyl-L-cysteinyl-[protein]</text>
        <dbReference type="Rhea" id="RHEA:53428"/>
        <dbReference type="Rhea" id="RHEA-COMP:10131"/>
        <dbReference type="Rhea" id="RHEA-COMP:10132"/>
        <dbReference type="Rhea" id="RHEA-COMP:13555"/>
        <dbReference type="Rhea" id="RHEA-COMP:13556"/>
        <dbReference type="ChEBI" id="CHEBI:29950"/>
        <dbReference type="ChEBI" id="CHEBI:82612"/>
        <dbReference type="ChEBI" id="CHEBI:137386"/>
        <dbReference type="ChEBI" id="CHEBI:137387"/>
        <dbReference type="EC" id="2.1.1.63"/>
    </reaction>
</comment>
<dbReference type="InterPro" id="IPR036217">
    <property type="entry name" value="MethylDNA_cys_MeTrfase_DNAb"/>
</dbReference>
<dbReference type="PANTHER" id="PTHR10815:SF14">
    <property type="entry name" value="BIFUNCTIONAL TRANSCRIPTIONAL ACTIVATOR_DNA REPAIR ENZYME ADA"/>
    <property type="match status" value="1"/>
</dbReference>
<evidence type="ECO:0000256" key="4">
    <source>
        <dbReference type="ARBA" id="ARBA00022763"/>
    </source>
</evidence>
<evidence type="ECO:0000256" key="5">
    <source>
        <dbReference type="ARBA" id="ARBA00023204"/>
    </source>
</evidence>
<evidence type="ECO:0000256" key="3">
    <source>
        <dbReference type="ARBA" id="ARBA00022679"/>
    </source>
</evidence>
<evidence type="ECO:0000313" key="10">
    <source>
        <dbReference type="Proteomes" id="UP000197019"/>
    </source>
</evidence>
<dbReference type="EMBL" id="PGFZ01000010">
    <property type="protein sequence ID" value="POZ50525.1"/>
    <property type="molecule type" value="Genomic_DNA"/>
</dbReference>
<evidence type="ECO:0000256" key="1">
    <source>
        <dbReference type="ARBA" id="ARBA00001286"/>
    </source>
</evidence>
<dbReference type="GO" id="GO:0003908">
    <property type="term" value="F:methylated-DNA-[protein]-cysteine S-methyltransferase activity"/>
    <property type="evidence" value="ECO:0007669"/>
    <property type="project" value="UniProtKB-EC"/>
</dbReference>
<dbReference type="Proteomes" id="UP000237423">
    <property type="component" value="Unassembled WGS sequence"/>
</dbReference>
<proteinExistence type="predicted"/>
<keyword evidence="4" id="KW-0227">DNA damage</keyword>
<dbReference type="GO" id="GO:0032259">
    <property type="term" value="P:methylation"/>
    <property type="evidence" value="ECO:0007669"/>
    <property type="project" value="UniProtKB-KW"/>
</dbReference>
<evidence type="ECO:0000313" key="8">
    <source>
        <dbReference type="EMBL" id="ASF45150.1"/>
    </source>
</evidence>
<protein>
    <submittedName>
        <fullName evidence="9">Bifunctional transcriptional activator/DNA repair enzyme Ada</fullName>
    </submittedName>
</protein>
<dbReference type="PANTHER" id="PTHR10815">
    <property type="entry name" value="METHYLATED-DNA--PROTEIN-CYSTEINE METHYLTRANSFERASE"/>
    <property type="match status" value="1"/>
</dbReference>
<dbReference type="SUPFAM" id="SSF53155">
    <property type="entry name" value="Methylated DNA-protein cysteine methyltransferase domain"/>
    <property type="match status" value="1"/>
</dbReference>
<dbReference type="InterPro" id="IPR036388">
    <property type="entry name" value="WH-like_DNA-bd_sf"/>
</dbReference>
<dbReference type="Gene3D" id="1.10.10.10">
    <property type="entry name" value="Winged helix-like DNA-binding domain superfamily/Winged helix DNA-binding domain"/>
    <property type="match status" value="1"/>
</dbReference>
<keyword evidence="3" id="KW-0808">Transferase</keyword>
<evidence type="ECO:0000259" key="7">
    <source>
        <dbReference type="Pfam" id="PF01035"/>
    </source>
</evidence>
<dbReference type="InterPro" id="IPR014048">
    <property type="entry name" value="MethylDNA_cys_MeTrfase_DNA-bd"/>
</dbReference>